<protein>
    <submittedName>
        <fullName evidence="1">Jg13694 protein</fullName>
    </submittedName>
</protein>
<reference evidence="1" key="1">
    <citation type="submission" date="2022-03" db="EMBL/GenBank/DDBJ databases">
        <authorList>
            <person name="Lindestad O."/>
        </authorList>
    </citation>
    <scope>NUCLEOTIDE SEQUENCE</scope>
</reference>
<sequence>MSILQTQISIATRVTLQKQVVRDNDPQKAAIAEHILQGGTQHWLQLHDPKVLSTDHKDILTLVRDVIEIRKYKNFNREDKISECVESMQTKKASYNF</sequence>
<gene>
    <name evidence="1" type="primary">jg13694</name>
    <name evidence="1" type="ORF">PAEG_LOCUS15910</name>
</gene>
<dbReference type="EMBL" id="CAKXAJ010025409">
    <property type="protein sequence ID" value="CAH2238886.1"/>
    <property type="molecule type" value="Genomic_DNA"/>
</dbReference>
<name>A0A8S4RRS1_9NEOP</name>
<dbReference type="OrthoDB" id="6782675at2759"/>
<dbReference type="Proteomes" id="UP000838756">
    <property type="component" value="Unassembled WGS sequence"/>
</dbReference>
<accession>A0A8S4RRS1</accession>
<organism evidence="1 2">
    <name type="scientific">Pararge aegeria aegeria</name>
    <dbReference type="NCBI Taxonomy" id="348720"/>
    <lineage>
        <taxon>Eukaryota</taxon>
        <taxon>Metazoa</taxon>
        <taxon>Ecdysozoa</taxon>
        <taxon>Arthropoda</taxon>
        <taxon>Hexapoda</taxon>
        <taxon>Insecta</taxon>
        <taxon>Pterygota</taxon>
        <taxon>Neoptera</taxon>
        <taxon>Endopterygota</taxon>
        <taxon>Lepidoptera</taxon>
        <taxon>Glossata</taxon>
        <taxon>Ditrysia</taxon>
        <taxon>Papilionoidea</taxon>
        <taxon>Nymphalidae</taxon>
        <taxon>Satyrinae</taxon>
        <taxon>Satyrini</taxon>
        <taxon>Parargina</taxon>
        <taxon>Pararge</taxon>
    </lineage>
</organism>
<dbReference type="AlphaFoldDB" id="A0A8S4RRS1"/>
<evidence type="ECO:0000313" key="1">
    <source>
        <dbReference type="EMBL" id="CAH2238886.1"/>
    </source>
</evidence>
<comment type="caution">
    <text evidence="1">The sequence shown here is derived from an EMBL/GenBank/DDBJ whole genome shotgun (WGS) entry which is preliminary data.</text>
</comment>
<evidence type="ECO:0000313" key="2">
    <source>
        <dbReference type="Proteomes" id="UP000838756"/>
    </source>
</evidence>
<keyword evidence="2" id="KW-1185">Reference proteome</keyword>
<proteinExistence type="predicted"/>